<evidence type="ECO:0000313" key="2">
    <source>
        <dbReference type="EMBL" id="MCG7321346.1"/>
    </source>
</evidence>
<accession>A0ABS9Q0G5</accession>
<keyword evidence="3" id="KW-1185">Reference proteome</keyword>
<dbReference type="EMBL" id="JAKRCV010000011">
    <property type="protein sequence ID" value="MCG7321346.1"/>
    <property type="molecule type" value="Genomic_DNA"/>
</dbReference>
<comment type="caution">
    <text evidence="2">The sequence shown here is derived from an EMBL/GenBank/DDBJ whole genome shotgun (WGS) entry which is preliminary data.</text>
</comment>
<gene>
    <name evidence="2" type="ORF">MHL29_05475</name>
</gene>
<sequence length="351" mass="39728">MTLLAQPSLLPELAGLLEPVAVQPDIAPPPEIVIGGRRMRPSPVFDTYWRFAAERQAIYYARLDGEVGPWTSDPILRVHRFTNCYRAADRVSQYLIREVTYAGPQDFAEVAFRTLLFKVFNRIGTWELLQEQIGEPTWRTYRHDDYDRVLSEAFAAGRRLYSAAYVMAPPQLGAARKHTNHLRLVERIMRDGLPGRLQASSTMADAYTLLRDQPGLGDFLAFQFLIDLNYSDGLRFDEMDYVVPGPGARDGIRKCFGRAADGIEADVIRYMAEHQDEHFARLGLTFGGLRGRHLQLIDCQNLFCEVDKYARVAHPGVAGISGRTRIKQRFAPVPTAMTAWFPPKWGLNPAQ</sequence>
<name>A0ABS9Q0G5_9MICO</name>
<dbReference type="Pfam" id="PF18723">
    <property type="entry name" value="HMUDK_hel"/>
    <property type="match status" value="1"/>
</dbReference>
<protein>
    <recommendedName>
        <fullName evidence="1">5-hmdU DNA kinase helical domain-containing protein</fullName>
    </recommendedName>
</protein>
<dbReference type="InterPro" id="IPR040684">
    <property type="entry name" value="HMUDK_hel"/>
</dbReference>
<feature type="domain" description="5-hmdU DNA kinase helical" evidence="1">
    <location>
        <begin position="43"/>
        <end position="317"/>
    </location>
</feature>
<evidence type="ECO:0000259" key="1">
    <source>
        <dbReference type="Pfam" id="PF18723"/>
    </source>
</evidence>
<dbReference type="Proteomes" id="UP001521931">
    <property type="component" value="Unassembled WGS sequence"/>
</dbReference>
<reference evidence="2 3" key="1">
    <citation type="submission" date="2022-02" db="EMBL/GenBank/DDBJ databases">
        <title>Uncovering new skin microbiome diversity through culturing and metagenomics.</title>
        <authorList>
            <person name="Conlan S."/>
            <person name="Deming C."/>
            <person name="Nisc Comparative Sequencing Program N."/>
            <person name="Segre J.A."/>
        </authorList>
    </citation>
    <scope>NUCLEOTIDE SEQUENCE [LARGE SCALE GENOMIC DNA]</scope>
    <source>
        <strain evidence="2 3">ACRQZ</strain>
    </source>
</reference>
<dbReference type="RefSeq" id="WP_239262945.1">
    <property type="nucleotide sequence ID" value="NZ_JAKRCV010000011.1"/>
</dbReference>
<organism evidence="2 3">
    <name type="scientific">Arsenicicoccus bolidensis</name>
    <dbReference type="NCBI Taxonomy" id="229480"/>
    <lineage>
        <taxon>Bacteria</taxon>
        <taxon>Bacillati</taxon>
        <taxon>Actinomycetota</taxon>
        <taxon>Actinomycetes</taxon>
        <taxon>Micrococcales</taxon>
        <taxon>Intrasporangiaceae</taxon>
        <taxon>Arsenicicoccus</taxon>
    </lineage>
</organism>
<evidence type="ECO:0000313" key="3">
    <source>
        <dbReference type="Proteomes" id="UP001521931"/>
    </source>
</evidence>
<proteinExistence type="predicted"/>